<evidence type="ECO:0000313" key="9">
    <source>
        <dbReference type="Proteomes" id="UP000011083"/>
    </source>
</evidence>
<proteinExistence type="inferred from homology"/>
<dbReference type="OrthoDB" id="10267969at2759"/>
<dbReference type="OMA" id="YVNINYV"/>
<dbReference type="GO" id="GO:0016020">
    <property type="term" value="C:membrane"/>
    <property type="evidence" value="ECO:0007669"/>
    <property type="project" value="UniProtKB-SubCell"/>
</dbReference>
<protein>
    <submittedName>
        <fullName evidence="8">Peroxisomal membrane 22 kDa family protein</fullName>
    </submittedName>
</protein>
<dbReference type="GeneID" id="14916119"/>
<dbReference type="PANTHER" id="PTHR11266">
    <property type="entry name" value="PEROXISOMAL MEMBRANE PROTEIN 2, PXMP2 MPV17"/>
    <property type="match status" value="1"/>
</dbReference>
<evidence type="ECO:0000256" key="2">
    <source>
        <dbReference type="ARBA" id="ARBA00006824"/>
    </source>
</evidence>
<reference evidence="8 9" key="1">
    <citation type="journal article" date="2013" name="Genome Biol.">
        <title>Genome of Acanthamoeba castellanii highlights extensive lateral gene transfer and early evolution of tyrosine kinase signaling.</title>
        <authorList>
            <person name="Clarke M."/>
            <person name="Lohan A.J."/>
            <person name="Liu B."/>
            <person name="Lagkouvardos I."/>
            <person name="Roy S."/>
            <person name="Zafar N."/>
            <person name="Bertelli C."/>
            <person name="Schilde C."/>
            <person name="Kianianmomeni A."/>
            <person name="Burglin T.R."/>
            <person name="Frech C."/>
            <person name="Turcotte B."/>
            <person name="Kopec K.O."/>
            <person name="Synnott J.M."/>
            <person name="Choo C."/>
            <person name="Paponov I."/>
            <person name="Finkler A."/>
            <person name="Soon Heng Tan C."/>
            <person name="Hutchins A.P."/>
            <person name="Weinmeier T."/>
            <person name="Rattei T."/>
            <person name="Chu J.S."/>
            <person name="Gimenez G."/>
            <person name="Irimia M."/>
            <person name="Rigden D.J."/>
            <person name="Fitzpatrick D.A."/>
            <person name="Lorenzo-Morales J."/>
            <person name="Bateman A."/>
            <person name="Chiu C.H."/>
            <person name="Tang P."/>
            <person name="Hegemann P."/>
            <person name="Fromm H."/>
            <person name="Raoult D."/>
            <person name="Greub G."/>
            <person name="Miranda-Saavedra D."/>
            <person name="Chen N."/>
            <person name="Nash P."/>
            <person name="Ginger M.L."/>
            <person name="Horn M."/>
            <person name="Schaap P."/>
            <person name="Caler L."/>
            <person name="Loftus B."/>
        </authorList>
    </citation>
    <scope>NUCLEOTIDE SEQUENCE [LARGE SCALE GENOMIC DNA]</scope>
    <source>
        <strain evidence="8 9">Neff</strain>
    </source>
</reference>
<name>L8GRB3_ACACF</name>
<feature type="region of interest" description="Disordered" evidence="7">
    <location>
        <begin position="228"/>
        <end position="248"/>
    </location>
</feature>
<sequence length="248" mass="27792">PQQERRIDCAPVWKESIGLELKSEGWVQKVLHSYSRATAERPYRTNILTAGVLWFSGDVISQKADGRAWSDLDWRRTARITAYGLCVAGPVYCWWYSFLERKTAHLAQRSVWKYIAAKVAADQLIFEPPYLLLFFSLTSIMEGHTLHQIRSKLKQDYLSTFIVDCQVWPFAQVLNFRFVNPLYQSLVVNGVCVGWNAYLSFVKHKAILPPDHSEAAIGGGSVAAPARLSSPIPSGAPSSPVERSSSSS</sequence>
<comment type="similarity">
    <text evidence="2 6">Belongs to the peroxisomal membrane protein PXMP2/4 family.</text>
</comment>
<dbReference type="Pfam" id="PF04117">
    <property type="entry name" value="Mpv17_PMP22"/>
    <property type="match status" value="1"/>
</dbReference>
<evidence type="ECO:0000256" key="5">
    <source>
        <dbReference type="ARBA" id="ARBA00023136"/>
    </source>
</evidence>
<comment type="subcellular location">
    <subcellularLocation>
        <location evidence="1">Membrane</location>
        <topology evidence="1">Multi-pass membrane protein</topology>
    </subcellularLocation>
</comment>
<evidence type="ECO:0000256" key="7">
    <source>
        <dbReference type="SAM" id="MobiDB-lite"/>
    </source>
</evidence>
<evidence type="ECO:0000256" key="4">
    <source>
        <dbReference type="ARBA" id="ARBA00022989"/>
    </source>
</evidence>
<dbReference type="InterPro" id="IPR007248">
    <property type="entry name" value="Mpv17_PMP22"/>
</dbReference>
<dbReference type="Proteomes" id="UP000011083">
    <property type="component" value="Unassembled WGS sequence"/>
</dbReference>
<accession>L8GRB3</accession>
<feature type="compositionally biased region" description="Low complexity" evidence="7">
    <location>
        <begin position="229"/>
        <end position="248"/>
    </location>
</feature>
<gene>
    <name evidence="8" type="ORF">ACA1_341070</name>
</gene>
<feature type="non-terminal residue" evidence="8">
    <location>
        <position position="248"/>
    </location>
</feature>
<dbReference type="EMBL" id="KB008030">
    <property type="protein sequence ID" value="ELR15477.1"/>
    <property type="molecule type" value="Genomic_DNA"/>
</dbReference>
<keyword evidence="5" id="KW-0472">Membrane</keyword>
<dbReference type="RefSeq" id="XP_004337490.1">
    <property type="nucleotide sequence ID" value="XM_004337442.1"/>
</dbReference>
<dbReference type="AlphaFoldDB" id="L8GRB3"/>
<dbReference type="VEuPathDB" id="AmoebaDB:ACA1_341070"/>
<keyword evidence="4" id="KW-1133">Transmembrane helix</keyword>
<evidence type="ECO:0000313" key="8">
    <source>
        <dbReference type="EMBL" id="ELR15477.1"/>
    </source>
</evidence>
<evidence type="ECO:0000256" key="1">
    <source>
        <dbReference type="ARBA" id="ARBA00004141"/>
    </source>
</evidence>
<dbReference type="KEGG" id="acan:ACA1_341070"/>
<evidence type="ECO:0000256" key="3">
    <source>
        <dbReference type="ARBA" id="ARBA00022692"/>
    </source>
</evidence>
<organism evidence="8 9">
    <name type="scientific">Acanthamoeba castellanii (strain ATCC 30010 / Neff)</name>
    <dbReference type="NCBI Taxonomy" id="1257118"/>
    <lineage>
        <taxon>Eukaryota</taxon>
        <taxon>Amoebozoa</taxon>
        <taxon>Discosea</taxon>
        <taxon>Longamoebia</taxon>
        <taxon>Centramoebida</taxon>
        <taxon>Acanthamoebidae</taxon>
        <taxon>Acanthamoeba</taxon>
    </lineage>
</organism>
<keyword evidence="3" id="KW-0812">Transmembrane</keyword>
<dbReference type="STRING" id="1257118.L8GRB3"/>
<evidence type="ECO:0000256" key="6">
    <source>
        <dbReference type="RuleBase" id="RU363053"/>
    </source>
</evidence>
<dbReference type="PANTHER" id="PTHR11266:SF17">
    <property type="entry name" value="PROTEIN MPV17"/>
    <property type="match status" value="1"/>
</dbReference>
<keyword evidence="9" id="KW-1185">Reference proteome</keyword>
<dbReference type="GO" id="GO:0005739">
    <property type="term" value="C:mitochondrion"/>
    <property type="evidence" value="ECO:0007669"/>
    <property type="project" value="TreeGrafter"/>
</dbReference>